<keyword evidence="1" id="KW-0812">Transmembrane</keyword>
<reference evidence="2" key="2">
    <citation type="submission" date="2021-04" db="EMBL/GenBank/DDBJ databases">
        <authorList>
            <person name="Gilroy R."/>
        </authorList>
    </citation>
    <scope>NUCLEOTIDE SEQUENCE</scope>
    <source>
        <strain evidence="2">CHK179-28034</strain>
    </source>
</reference>
<dbReference type="Proteomes" id="UP000824049">
    <property type="component" value="Unassembled WGS sequence"/>
</dbReference>
<evidence type="ECO:0000313" key="2">
    <source>
        <dbReference type="EMBL" id="HIZ39794.1"/>
    </source>
</evidence>
<dbReference type="AlphaFoldDB" id="A0A9D2EL95"/>
<feature type="transmembrane region" description="Helical" evidence="1">
    <location>
        <begin position="21"/>
        <end position="38"/>
    </location>
</feature>
<name>A0A9D2EL95_9FIRM</name>
<sequence length="104" mass="11903">MKDILNCQKSKKKADSFFRKSWLFYLCCALLCLAAIIFEERTVYFQVCIVGAGLSFLLGLIFLCLAGAEGQEPYLAEPQETLSEKQMEELKEILDEAQERIRGR</sequence>
<evidence type="ECO:0000313" key="3">
    <source>
        <dbReference type="Proteomes" id="UP000824049"/>
    </source>
</evidence>
<reference evidence="2" key="1">
    <citation type="journal article" date="2021" name="PeerJ">
        <title>Extensive microbial diversity within the chicken gut microbiome revealed by metagenomics and culture.</title>
        <authorList>
            <person name="Gilroy R."/>
            <person name="Ravi A."/>
            <person name="Getino M."/>
            <person name="Pursley I."/>
            <person name="Horton D.L."/>
            <person name="Alikhan N.F."/>
            <person name="Baker D."/>
            <person name="Gharbi K."/>
            <person name="Hall N."/>
            <person name="Watson M."/>
            <person name="Adriaenssens E.M."/>
            <person name="Foster-Nyarko E."/>
            <person name="Jarju S."/>
            <person name="Secka A."/>
            <person name="Antonio M."/>
            <person name="Oren A."/>
            <person name="Chaudhuri R.R."/>
            <person name="La Ragione R."/>
            <person name="Hildebrand F."/>
            <person name="Pallen M.J."/>
        </authorList>
    </citation>
    <scope>NUCLEOTIDE SEQUENCE</scope>
    <source>
        <strain evidence="2">CHK179-28034</strain>
    </source>
</reference>
<accession>A0A9D2EL95</accession>
<protein>
    <submittedName>
        <fullName evidence="2">Uncharacterized protein</fullName>
    </submittedName>
</protein>
<comment type="caution">
    <text evidence="2">The sequence shown here is derived from an EMBL/GenBank/DDBJ whole genome shotgun (WGS) entry which is preliminary data.</text>
</comment>
<organism evidence="2 3">
    <name type="scientific">Candidatus Anaerobutyricum stercoris</name>
    <dbReference type="NCBI Taxonomy" id="2838457"/>
    <lineage>
        <taxon>Bacteria</taxon>
        <taxon>Bacillati</taxon>
        <taxon>Bacillota</taxon>
        <taxon>Clostridia</taxon>
        <taxon>Lachnospirales</taxon>
        <taxon>Lachnospiraceae</taxon>
        <taxon>Anaerobutyricum</taxon>
    </lineage>
</organism>
<proteinExistence type="predicted"/>
<gene>
    <name evidence="2" type="ORF">H9968_07700</name>
</gene>
<evidence type="ECO:0000256" key="1">
    <source>
        <dbReference type="SAM" id="Phobius"/>
    </source>
</evidence>
<keyword evidence="1" id="KW-0472">Membrane</keyword>
<keyword evidence="1" id="KW-1133">Transmembrane helix</keyword>
<feature type="transmembrane region" description="Helical" evidence="1">
    <location>
        <begin position="44"/>
        <end position="65"/>
    </location>
</feature>
<dbReference type="EMBL" id="DXBR01000068">
    <property type="protein sequence ID" value="HIZ39794.1"/>
    <property type="molecule type" value="Genomic_DNA"/>
</dbReference>